<dbReference type="PANTHER" id="PTHR46583:SF2">
    <property type="entry name" value="RGS DOMAIN-CONTAINING PROTEIN"/>
    <property type="match status" value="1"/>
</dbReference>
<evidence type="ECO:0000313" key="3">
    <source>
        <dbReference type="EMBL" id="KAH0622605.1"/>
    </source>
</evidence>
<dbReference type="PROSITE" id="PS50132">
    <property type="entry name" value="RGS"/>
    <property type="match status" value="1"/>
</dbReference>
<gene>
    <name evidence="3" type="ORF">JD844_025038</name>
</gene>
<feature type="compositionally biased region" description="Polar residues" evidence="1">
    <location>
        <begin position="574"/>
        <end position="595"/>
    </location>
</feature>
<dbReference type="InterPro" id="IPR016137">
    <property type="entry name" value="RGS"/>
</dbReference>
<sequence length="993" mass="113683">MFTEHELLEELLTYDDLFLESFNAFLSLPGSLLSSKQAFPLRLHYDRLTGRLQELDGVLLETPIQMEVGTSSPHYGATDEERERTLSWTVLYLEYKLAKLLICPLDENYPVSRYAIRGYSRQSDGTTVSSIPSRFTSVSGPLSIDTSLAFSSVQSPIAEHTSRLLLQRLLSDSSIESTRGRLKSGWSSPEEPVVSPFHQSRAVPSPSPPDQDFIELHISGNCGKPLSGPKKVLQFDLDETFNSKEEHQHLGFSHGFGIAALQQLKEDILGTVVYISPSFFLILQRIGMDRFREFLHSTLGIHLLDFWIDCEDVMEQTRHLEATATQKETQMFFFSAFRSIQAKYMLMFPPFSQEQLGETVDSEETAFATLIRKQYDALRRLRSYWVPRFLIHHQRTRKFRFEDPEKIHNLLLWRKLTLYESAWERQSTQSEVHQIALQIFDTFLASYTGTNTGLSFSMLEYIRHLKTILSMGSRDLTPSTFEPLIHYMLAVLGDTWLHYLRHDITSFLEYCAPTSHFDAESTGSKNHRPKQERDERTKKERQNFWFHDSKGRGRHGKKGRKKATLKSYHIGTAYQGNGERSPTPQDPATPQNEPDLLSNTVVLNAFRKAAHKMQDVELERILELLQEVEDCQEDAQSEKRLGCATKLLDICQKPGTGGSSVCLPKELMMRLKKELDQGVISDISWNEIQLFLHSFVAPSFEQFWDEVSKWLKKYGLQEPSQIPEEHWQKLEPLLRSIAARVALRHLRSQKAQVGSAAATAQPTKEDKTSFWQAVKKAAEGWPTIEMLHFLKHLQLHGPPVLESGLHFLLEVQKFKNAHHAWPDLALLKKKVLVIRDCFLTSQIEPQLQVAVDTRRLGRAIRAAEQALQKEIPLPPPSLFDELKDSVFSILLPYWAAFQKHWLKRSPESAQKAPAPQESQQPLKFPPLRQPKRGQGHKYQDGLTYTFSISEGLTLQYPSREGTAYSKTSSSVFGNKKRPTGFQFPSFRNAPVLI</sequence>
<feature type="region of interest" description="Disordered" evidence="1">
    <location>
        <begin position="573"/>
        <end position="595"/>
    </location>
</feature>
<dbReference type="EMBL" id="JAIPUX010003289">
    <property type="protein sequence ID" value="KAH0622605.1"/>
    <property type="molecule type" value="Genomic_DNA"/>
</dbReference>
<evidence type="ECO:0000256" key="1">
    <source>
        <dbReference type="SAM" id="MobiDB-lite"/>
    </source>
</evidence>
<feature type="domain" description="RGS" evidence="2">
    <location>
        <begin position="281"/>
        <end position="379"/>
    </location>
</feature>
<dbReference type="InterPro" id="IPR036305">
    <property type="entry name" value="RGS_sf"/>
</dbReference>
<feature type="compositionally biased region" description="Basic and acidic residues" evidence="1">
    <location>
        <begin position="529"/>
        <end position="543"/>
    </location>
</feature>
<accession>A0ABQ7SZ41</accession>
<keyword evidence="4" id="KW-1185">Reference proteome</keyword>
<feature type="region of interest" description="Disordered" evidence="1">
    <location>
        <begin position="906"/>
        <end position="937"/>
    </location>
</feature>
<name>A0ABQ7SZ41_PHRPL</name>
<feature type="region of interest" description="Disordered" evidence="1">
    <location>
        <begin position="179"/>
        <end position="208"/>
    </location>
</feature>
<feature type="region of interest" description="Disordered" evidence="1">
    <location>
        <begin position="517"/>
        <end position="543"/>
    </location>
</feature>
<dbReference type="InterPro" id="IPR042651">
    <property type="entry name" value="Rgs22"/>
</dbReference>
<proteinExistence type="predicted"/>
<dbReference type="Proteomes" id="UP000826234">
    <property type="component" value="Unassembled WGS sequence"/>
</dbReference>
<dbReference type="Gene3D" id="1.10.167.10">
    <property type="entry name" value="Regulator of G-protein Signalling 4, domain 2"/>
    <property type="match status" value="2"/>
</dbReference>
<protein>
    <recommendedName>
        <fullName evidence="2">RGS domain-containing protein</fullName>
    </recommendedName>
</protein>
<reference evidence="3 4" key="1">
    <citation type="journal article" date="2022" name="Gigascience">
        <title>A chromosome-level genome assembly and annotation of the desert horned lizard, Phrynosoma platyrhinos, provides insight into chromosomal rearrangements among reptiles.</title>
        <authorList>
            <person name="Koochekian N."/>
            <person name="Ascanio A."/>
            <person name="Farleigh K."/>
            <person name="Card D.C."/>
            <person name="Schield D.R."/>
            <person name="Castoe T.A."/>
            <person name="Jezkova T."/>
        </authorList>
    </citation>
    <scope>NUCLEOTIDE SEQUENCE [LARGE SCALE GENOMIC DNA]</scope>
    <source>
        <strain evidence="3">NK-2021</strain>
    </source>
</reference>
<dbReference type="SUPFAM" id="SSF48097">
    <property type="entry name" value="Regulator of G-protein signaling, RGS"/>
    <property type="match status" value="3"/>
</dbReference>
<dbReference type="PANTHER" id="PTHR46583">
    <property type="entry name" value="REGULATOR OF G-PROTEIN SIGNALING 22"/>
    <property type="match status" value="1"/>
</dbReference>
<evidence type="ECO:0000259" key="2">
    <source>
        <dbReference type="PROSITE" id="PS50132"/>
    </source>
</evidence>
<organism evidence="3 4">
    <name type="scientific">Phrynosoma platyrhinos</name>
    <name type="common">Desert horned lizard</name>
    <dbReference type="NCBI Taxonomy" id="52577"/>
    <lineage>
        <taxon>Eukaryota</taxon>
        <taxon>Metazoa</taxon>
        <taxon>Chordata</taxon>
        <taxon>Craniata</taxon>
        <taxon>Vertebrata</taxon>
        <taxon>Euteleostomi</taxon>
        <taxon>Lepidosauria</taxon>
        <taxon>Squamata</taxon>
        <taxon>Bifurcata</taxon>
        <taxon>Unidentata</taxon>
        <taxon>Episquamata</taxon>
        <taxon>Toxicofera</taxon>
        <taxon>Iguania</taxon>
        <taxon>Phrynosomatidae</taxon>
        <taxon>Phrynosomatinae</taxon>
        <taxon>Phrynosoma</taxon>
    </lineage>
</organism>
<comment type="caution">
    <text evidence="3">The sequence shown here is derived from an EMBL/GenBank/DDBJ whole genome shotgun (WGS) entry which is preliminary data.</text>
</comment>
<evidence type="ECO:0000313" key="4">
    <source>
        <dbReference type="Proteomes" id="UP000826234"/>
    </source>
</evidence>
<dbReference type="InterPro" id="IPR044926">
    <property type="entry name" value="RGS_subdomain_2"/>
</dbReference>